<accession>A0A171DGW1</accession>
<dbReference type="Pfam" id="PF01926">
    <property type="entry name" value="MMR_HSR1"/>
    <property type="match status" value="1"/>
</dbReference>
<keyword evidence="7" id="KW-1185">Reference proteome</keyword>
<name>A0A171DGW1_9SYNE</name>
<evidence type="ECO:0000256" key="1">
    <source>
        <dbReference type="ARBA" id="ARBA00004141"/>
    </source>
</evidence>
<dbReference type="GO" id="GO:0005525">
    <property type="term" value="F:GTP binding"/>
    <property type="evidence" value="ECO:0007669"/>
    <property type="project" value="InterPro"/>
</dbReference>
<gene>
    <name evidence="6" type="ORF">FLM9_1036</name>
</gene>
<dbReference type="AlphaFoldDB" id="A0A171DGW1"/>
<dbReference type="SUPFAM" id="SSF52540">
    <property type="entry name" value="P-loop containing nucleoside triphosphate hydrolases"/>
    <property type="match status" value="1"/>
</dbReference>
<evidence type="ECO:0000313" key="7">
    <source>
        <dbReference type="Proteomes" id="UP000182631"/>
    </source>
</evidence>
<reference evidence="7" key="1">
    <citation type="submission" date="2016-02" db="EMBL/GenBank/DDBJ databases">
        <authorList>
            <person name="liu f."/>
        </authorList>
    </citation>
    <scope>NUCLEOTIDE SEQUENCE [LARGE SCALE GENOMIC DNA]</scope>
</reference>
<evidence type="ECO:0000259" key="5">
    <source>
        <dbReference type="Pfam" id="PF01926"/>
    </source>
</evidence>
<dbReference type="GO" id="GO:0002098">
    <property type="term" value="P:tRNA wobble uridine modification"/>
    <property type="evidence" value="ECO:0007669"/>
    <property type="project" value="TreeGrafter"/>
</dbReference>
<dbReference type="InterPro" id="IPR027417">
    <property type="entry name" value="P-loop_NTPase"/>
</dbReference>
<dbReference type="GO" id="GO:0030488">
    <property type="term" value="P:tRNA methylation"/>
    <property type="evidence" value="ECO:0007669"/>
    <property type="project" value="TreeGrafter"/>
</dbReference>
<protein>
    <submittedName>
        <fullName evidence="6">Small GTP-binding protein domain</fullName>
    </submittedName>
</protein>
<keyword evidence="4" id="KW-0472">Membrane</keyword>
<keyword evidence="3" id="KW-1133">Transmembrane helix</keyword>
<dbReference type="InterPro" id="IPR006073">
    <property type="entry name" value="GTP-bd"/>
</dbReference>
<dbReference type="Gene3D" id="3.40.50.300">
    <property type="entry name" value="P-loop containing nucleotide triphosphate hydrolases"/>
    <property type="match status" value="1"/>
</dbReference>
<dbReference type="Proteomes" id="UP000182631">
    <property type="component" value="Unassembled WGS sequence"/>
</dbReference>
<dbReference type="GO" id="GO:0005737">
    <property type="term" value="C:cytoplasm"/>
    <property type="evidence" value="ECO:0007669"/>
    <property type="project" value="TreeGrafter"/>
</dbReference>
<dbReference type="CDD" id="cd00880">
    <property type="entry name" value="Era_like"/>
    <property type="match status" value="1"/>
</dbReference>
<sequence length="456" mass="48971">MTMTVANADGAVADRVLALLLHWRQRLGLSPREQTRLGPHLRAVDHQLQRLARRRPRLVVFGRVGVGKSSVLNALLRSPCFAVDVAHGCTRQQQQAVWVPPASIPGLQAVDLVDTPGLDEIQAAARGRLARRLALGADLVLLVLGGDISAPEATALTELRRCGKPVLLVLNRADTWTTTERRQLVAAISGRVRQLLGDGVMQTNPLVIAAAPRQPQQLPDGRIRSEAALPQVQPLQEALLHLWQSDGVRLLALNSLQAAGRFQRLLTRCRLQQRRARAQQLIGRYAAVKAAGLAMNPVMLVDLAGAATADTGLIVQLADLYGVPLPGSGPQRQALLQQLGTNLLWVGGAQLGLQGALGLVKHLLLAAAPFTAGLSLAPAGPVAVAQATLAIHTTRLLGRLTAHKLVTGEALRLSPSAIMAQHLIRQQGPRAPWLCWTQTEEFRIQPFARQDAALLP</sequence>
<proteinExistence type="predicted"/>
<dbReference type="PANTHER" id="PTHR42714">
    <property type="entry name" value="TRNA MODIFICATION GTPASE GTPBP3"/>
    <property type="match status" value="1"/>
</dbReference>
<dbReference type="Pfam" id="PF05128">
    <property type="entry name" value="DUF697"/>
    <property type="match status" value="1"/>
</dbReference>
<evidence type="ECO:0000256" key="2">
    <source>
        <dbReference type="ARBA" id="ARBA00022692"/>
    </source>
</evidence>
<keyword evidence="2" id="KW-0812">Transmembrane</keyword>
<comment type="subcellular location">
    <subcellularLocation>
        <location evidence="1">Membrane</location>
        <topology evidence="1">Multi-pass membrane protein</topology>
    </subcellularLocation>
</comment>
<organism evidence="6 7">
    <name type="scientific">Candidatus Synechococcus spongiarum</name>
    <dbReference type="NCBI Taxonomy" id="431041"/>
    <lineage>
        <taxon>Bacteria</taxon>
        <taxon>Bacillati</taxon>
        <taxon>Cyanobacteriota</taxon>
        <taxon>Cyanophyceae</taxon>
        <taxon>Synechococcales</taxon>
        <taxon>Synechococcaceae</taxon>
        <taxon>Synechococcus</taxon>
    </lineage>
</organism>
<dbReference type="InterPro" id="IPR021147">
    <property type="entry name" value="DUF697"/>
</dbReference>
<dbReference type="PANTHER" id="PTHR42714:SF6">
    <property type="entry name" value="TRANSLATION INITIATION FACTOR IF-2"/>
    <property type="match status" value="1"/>
</dbReference>
<evidence type="ECO:0000256" key="4">
    <source>
        <dbReference type="ARBA" id="ARBA00023136"/>
    </source>
</evidence>
<dbReference type="GO" id="GO:0016020">
    <property type="term" value="C:membrane"/>
    <property type="evidence" value="ECO:0007669"/>
    <property type="project" value="UniProtKB-SubCell"/>
</dbReference>
<feature type="domain" description="G" evidence="5">
    <location>
        <begin position="58"/>
        <end position="172"/>
    </location>
</feature>
<evidence type="ECO:0000256" key="3">
    <source>
        <dbReference type="ARBA" id="ARBA00022989"/>
    </source>
</evidence>
<evidence type="ECO:0000313" key="6">
    <source>
        <dbReference type="EMBL" id="SAY38989.1"/>
    </source>
</evidence>
<dbReference type="EMBL" id="FITM01000111">
    <property type="protein sequence ID" value="SAY38989.1"/>
    <property type="molecule type" value="Genomic_DNA"/>
</dbReference>